<dbReference type="EMBL" id="JAAKZV010000407">
    <property type="protein sequence ID" value="NGN70099.1"/>
    <property type="molecule type" value="Genomic_DNA"/>
</dbReference>
<name>A0A6G4UD07_9ACTN</name>
<evidence type="ECO:0000313" key="5">
    <source>
        <dbReference type="Proteomes" id="UP000481583"/>
    </source>
</evidence>
<keyword evidence="5" id="KW-1185">Reference proteome</keyword>
<feature type="compositionally biased region" description="Basic and acidic residues" evidence="1">
    <location>
        <begin position="1"/>
        <end position="19"/>
    </location>
</feature>
<gene>
    <name evidence="4" type="ORF">G5C51_40210</name>
</gene>
<keyword evidence="2" id="KW-0812">Transmembrane</keyword>
<accession>A0A6G4UD07</accession>
<proteinExistence type="predicted"/>
<dbReference type="SUPFAM" id="SSF55486">
    <property type="entry name" value="Metalloproteases ('zincins'), catalytic domain"/>
    <property type="match status" value="1"/>
</dbReference>
<evidence type="ECO:0000256" key="1">
    <source>
        <dbReference type="SAM" id="MobiDB-lite"/>
    </source>
</evidence>
<dbReference type="Gene3D" id="3.40.390.10">
    <property type="entry name" value="Collagenase (Catalytic Domain)"/>
    <property type="match status" value="1"/>
</dbReference>
<feature type="transmembrane region" description="Helical" evidence="2">
    <location>
        <begin position="48"/>
        <end position="67"/>
    </location>
</feature>
<keyword evidence="2" id="KW-1133">Transmembrane helix</keyword>
<feature type="compositionally biased region" description="Basic and acidic residues" evidence="1">
    <location>
        <begin position="82"/>
        <end position="99"/>
    </location>
</feature>
<feature type="region of interest" description="Disordered" evidence="1">
    <location>
        <begin position="1"/>
        <end position="46"/>
    </location>
</feature>
<dbReference type="Pfam" id="PF11350">
    <property type="entry name" value="DUF3152"/>
    <property type="match status" value="1"/>
</dbReference>
<dbReference type="GO" id="GO:0008237">
    <property type="term" value="F:metallopeptidase activity"/>
    <property type="evidence" value="ECO:0007669"/>
    <property type="project" value="InterPro"/>
</dbReference>
<sequence length="309" mass="33001">MPLRRPRDGWDDWPHRGEAVARPAPADDDEPPLLDRLEGPKPRNRGRYATGIAAAVVACAIGGAIAMQATGDEGGEPQARAGKAERPKTDDASRSDGRATPKAPAKQAAVTYGQKMGQTYPLAADLQGGGHLKAVPGAAKAPGKGKVIRYRVDVEEGMGLDPRLFADAVQKTLNDKRSWGGTGERTFERVSSGKSAFVITLASPGTTGKWCAKSGLDTVAQNVSCDSASTERVMINAYRWAQGAKTYGDRIHAYRQMLINHEVGHRLGWGHVGCNKDGALAPVMMQQTKFLSTDGATCKPNAWPYPKRG</sequence>
<dbReference type="InterPro" id="IPR022603">
    <property type="entry name" value="DUF3152"/>
</dbReference>
<feature type="domain" description="DUF3152" evidence="3">
    <location>
        <begin position="126"/>
        <end position="306"/>
    </location>
</feature>
<evidence type="ECO:0000313" key="4">
    <source>
        <dbReference type="EMBL" id="NGN70099.1"/>
    </source>
</evidence>
<organism evidence="4 5">
    <name type="scientific">Streptomyces coryli</name>
    <dbReference type="NCBI Taxonomy" id="1128680"/>
    <lineage>
        <taxon>Bacteria</taxon>
        <taxon>Bacillati</taxon>
        <taxon>Actinomycetota</taxon>
        <taxon>Actinomycetes</taxon>
        <taxon>Kitasatosporales</taxon>
        <taxon>Streptomycetaceae</taxon>
        <taxon>Streptomyces</taxon>
    </lineage>
</organism>
<dbReference type="InterPro" id="IPR024079">
    <property type="entry name" value="MetalloPept_cat_dom_sf"/>
</dbReference>
<evidence type="ECO:0000259" key="3">
    <source>
        <dbReference type="Pfam" id="PF11350"/>
    </source>
</evidence>
<dbReference type="AlphaFoldDB" id="A0A6G4UD07"/>
<keyword evidence="2" id="KW-0472">Membrane</keyword>
<comment type="caution">
    <text evidence="4">The sequence shown here is derived from an EMBL/GenBank/DDBJ whole genome shotgun (WGS) entry which is preliminary data.</text>
</comment>
<dbReference type="Proteomes" id="UP000481583">
    <property type="component" value="Unassembled WGS sequence"/>
</dbReference>
<evidence type="ECO:0000256" key="2">
    <source>
        <dbReference type="SAM" id="Phobius"/>
    </source>
</evidence>
<feature type="region of interest" description="Disordered" evidence="1">
    <location>
        <begin position="70"/>
        <end position="107"/>
    </location>
</feature>
<reference evidence="4 5" key="1">
    <citation type="submission" date="2020-02" db="EMBL/GenBank/DDBJ databases">
        <title>Whole-genome analyses of novel actinobacteria.</title>
        <authorList>
            <person name="Sahin N."/>
        </authorList>
    </citation>
    <scope>NUCLEOTIDE SEQUENCE [LARGE SCALE GENOMIC DNA]</scope>
    <source>
        <strain evidence="4 5">A7024</strain>
    </source>
</reference>
<protein>
    <submittedName>
        <fullName evidence="4">DUF3152 domain-containing protein</fullName>
    </submittedName>
</protein>